<feature type="domain" description="C2H2-type" evidence="16">
    <location>
        <begin position="533"/>
        <end position="560"/>
    </location>
</feature>
<dbReference type="SUPFAM" id="SSF57667">
    <property type="entry name" value="beta-beta-alpha zinc fingers"/>
    <property type="match status" value="5"/>
</dbReference>
<keyword evidence="6 13" id="KW-0863">Zinc-finger</keyword>
<dbReference type="InterPro" id="IPR050589">
    <property type="entry name" value="Ikaros_C2H2-ZF"/>
</dbReference>
<evidence type="ECO:0000256" key="2">
    <source>
        <dbReference type="ARBA" id="ARBA00006991"/>
    </source>
</evidence>
<dbReference type="Gene3D" id="3.30.710.10">
    <property type="entry name" value="Potassium Channel Kv1.1, Chain A"/>
    <property type="match status" value="1"/>
</dbReference>
<dbReference type="FunFam" id="3.30.160.60:FF:000029">
    <property type="entry name" value="GLI family zinc finger 4"/>
    <property type="match status" value="1"/>
</dbReference>
<dbReference type="FunFam" id="3.30.160.60:FF:000267">
    <property type="entry name" value="Zinc finger and BTB domain-containing 49"/>
    <property type="match status" value="1"/>
</dbReference>
<comment type="caution">
    <text evidence="17">The sequence shown here is derived from an EMBL/GenBank/DDBJ whole genome shotgun (WGS) entry which is preliminary data.</text>
</comment>
<keyword evidence="5" id="KW-0677">Repeat</keyword>
<comment type="subcellular location">
    <subcellularLocation>
        <location evidence="1">Nucleus</location>
    </subcellularLocation>
</comment>
<feature type="domain" description="BTB" evidence="15">
    <location>
        <begin position="114"/>
        <end position="179"/>
    </location>
</feature>
<organism evidence="17 18">
    <name type="scientific">Rousettus aegyptiacus</name>
    <name type="common">Egyptian fruit bat</name>
    <name type="synonym">Pteropus aegyptiacus</name>
    <dbReference type="NCBI Taxonomy" id="9407"/>
    <lineage>
        <taxon>Eukaryota</taxon>
        <taxon>Metazoa</taxon>
        <taxon>Chordata</taxon>
        <taxon>Craniata</taxon>
        <taxon>Vertebrata</taxon>
        <taxon>Euteleostomi</taxon>
        <taxon>Mammalia</taxon>
        <taxon>Eutheria</taxon>
        <taxon>Laurasiatheria</taxon>
        <taxon>Chiroptera</taxon>
        <taxon>Yinpterochiroptera</taxon>
        <taxon>Pteropodoidea</taxon>
        <taxon>Pteropodidae</taxon>
        <taxon>Rousettinae</taxon>
        <taxon>Rousettus</taxon>
    </lineage>
</organism>
<comment type="similarity">
    <text evidence="2">Belongs to the krueppel C2H2-type zinc-finger protein family.</text>
</comment>
<dbReference type="GO" id="GO:0000978">
    <property type="term" value="F:RNA polymerase II cis-regulatory region sequence-specific DNA binding"/>
    <property type="evidence" value="ECO:0007669"/>
    <property type="project" value="TreeGrafter"/>
</dbReference>
<feature type="domain" description="C2H2-type" evidence="16">
    <location>
        <begin position="392"/>
        <end position="419"/>
    </location>
</feature>
<reference evidence="17 18" key="1">
    <citation type="journal article" date="2020" name="Nature">
        <title>Six reference-quality genomes reveal evolution of bat adaptations.</title>
        <authorList>
            <person name="Jebb D."/>
            <person name="Huang Z."/>
            <person name="Pippel M."/>
            <person name="Hughes G.M."/>
            <person name="Lavrichenko K."/>
            <person name="Devanna P."/>
            <person name="Winkler S."/>
            <person name="Jermiin L.S."/>
            <person name="Skirmuntt E.C."/>
            <person name="Katzourakis A."/>
            <person name="Burkitt-Gray L."/>
            <person name="Ray D.A."/>
            <person name="Sullivan K.A.M."/>
            <person name="Roscito J.G."/>
            <person name="Kirilenko B.M."/>
            <person name="Davalos L.M."/>
            <person name="Corthals A.P."/>
            <person name="Power M.L."/>
            <person name="Jones G."/>
            <person name="Ransome R.D."/>
            <person name="Dechmann D.K.N."/>
            <person name="Locatelli A.G."/>
            <person name="Puechmaille S.J."/>
            <person name="Fedrigo O."/>
            <person name="Jarvis E.D."/>
            <person name="Hiller M."/>
            <person name="Vernes S.C."/>
            <person name="Myers E.W."/>
            <person name="Teeling E.C."/>
        </authorList>
    </citation>
    <scope>NUCLEOTIDE SEQUENCE [LARGE SCALE GENOMIC DNA]</scope>
    <source>
        <strain evidence="17">MRouAeg1</strain>
        <tissue evidence="17">Muscle</tissue>
    </source>
</reference>
<dbReference type="FunFam" id="3.30.160.60:FF:000816">
    <property type="entry name" value="myoneurin isoform X1"/>
    <property type="match status" value="1"/>
</dbReference>
<feature type="domain" description="C2H2-type" evidence="16">
    <location>
        <begin position="477"/>
        <end position="504"/>
    </location>
</feature>
<feature type="region of interest" description="Disordered" evidence="14">
    <location>
        <begin position="263"/>
        <end position="283"/>
    </location>
</feature>
<dbReference type="GO" id="GO:0003700">
    <property type="term" value="F:DNA-binding transcription factor activity"/>
    <property type="evidence" value="ECO:0007669"/>
    <property type="project" value="TreeGrafter"/>
</dbReference>
<dbReference type="CDD" id="cd18217">
    <property type="entry name" value="BTB_POZ_ZBTB31_myoneurin"/>
    <property type="match status" value="1"/>
</dbReference>
<dbReference type="GO" id="GO:0008270">
    <property type="term" value="F:zinc ion binding"/>
    <property type="evidence" value="ECO:0007669"/>
    <property type="project" value="UniProtKB-KW"/>
</dbReference>
<evidence type="ECO:0000256" key="5">
    <source>
        <dbReference type="ARBA" id="ARBA00022737"/>
    </source>
</evidence>
<dbReference type="InterPro" id="IPR036236">
    <property type="entry name" value="Znf_C2H2_sf"/>
</dbReference>
<dbReference type="SUPFAM" id="SSF54695">
    <property type="entry name" value="POZ domain"/>
    <property type="match status" value="1"/>
</dbReference>
<feature type="region of interest" description="Disordered" evidence="14">
    <location>
        <begin position="29"/>
        <end position="53"/>
    </location>
</feature>
<accession>A0A7J8HSM7</accession>
<feature type="domain" description="C2H2-type" evidence="16">
    <location>
        <begin position="420"/>
        <end position="447"/>
    </location>
</feature>
<keyword evidence="10" id="KW-0804">Transcription</keyword>
<dbReference type="FunFam" id="3.30.710.10:FF:000051">
    <property type="entry name" value="myoneurin isoform X1"/>
    <property type="match status" value="1"/>
</dbReference>
<evidence type="ECO:0000256" key="14">
    <source>
        <dbReference type="SAM" id="MobiDB-lite"/>
    </source>
</evidence>
<proteinExistence type="inferred from homology"/>
<evidence type="ECO:0000256" key="11">
    <source>
        <dbReference type="ARBA" id="ARBA00023242"/>
    </source>
</evidence>
<dbReference type="Gene3D" id="3.30.160.60">
    <property type="entry name" value="Classic Zinc Finger"/>
    <property type="match status" value="8"/>
</dbReference>
<dbReference type="Pfam" id="PF00651">
    <property type="entry name" value="BTB"/>
    <property type="match status" value="1"/>
</dbReference>
<keyword evidence="8" id="KW-0805">Transcription regulation</keyword>
<dbReference type="AlphaFoldDB" id="A0A7J8HSM7"/>
<keyword evidence="11" id="KW-0539">Nucleus</keyword>
<keyword evidence="7" id="KW-0862">Zinc</keyword>
<evidence type="ECO:0000256" key="8">
    <source>
        <dbReference type="ARBA" id="ARBA00023015"/>
    </source>
</evidence>
<dbReference type="PROSITE" id="PS50097">
    <property type="entry name" value="BTB"/>
    <property type="match status" value="1"/>
</dbReference>
<feature type="domain" description="C2H2-type" evidence="16">
    <location>
        <begin position="448"/>
        <end position="476"/>
    </location>
</feature>
<dbReference type="OrthoDB" id="8117402at2759"/>
<name>A0A7J8HSM7_ROUAE</name>
<evidence type="ECO:0000256" key="1">
    <source>
        <dbReference type="ARBA" id="ARBA00004123"/>
    </source>
</evidence>
<dbReference type="PANTHER" id="PTHR24404">
    <property type="entry name" value="ZINC FINGER PROTEIN"/>
    <property type="match status" value="1"/>
</dbReference>
<dbReference type="FunFam" id="3.30.160.60:FF:002586">
    <property type="entry name" value="Zinc finger protein 787"/>
    <property type="match status" value="1"/>
</dbReference>
<dbReference type="Pfam" id="PF00096">
    <property type="entry name" value="zf-C2H2"/>
    <property type="match status" value="6"/>
</dbReference>
<gene>
    <name evidence="17" type="ORF">HJG63_013796</name>
</gene>
<dbReference type="FunFam" id="3.30.160.60:FF:000871">
    <property type="entry name" value="myoneurin isoform X1"/>
    <property type="match status" value="1"/>
</dbReference>
<evidence type="ECO:0000313" key="18">
    <source>
        <dbReference type="Proteomes" id="UP000593571"/>
    </source>
</evidence>
<evidence type="ECO:0000256" key="4">
    <source>
        <dbReference type="ARBA" id="ARBA00022723"/>
    </source>
</evidence>
<dbReference type="PROSITE" id="PS50157">
    <property type="entry name" value="ZINC_FINGER_C2H2_2"/>
    <property type="match status" value="8"/>
</dbReference>
<dbReference type="Proteomes" id="UP000593571">
    <property type="component" value="Unassembled WGS sequence"/>
</dbReference>
<evidence type="ECO:0000256" key="10">
    <source>
        <dbReference type="ARBA" id="ARBA00023163"/>
    </source>
</evidence>
<evidence type="ECO:0000256" key="12">
    <source>
        <dbReference type="ARBA" id="ARBA00074683"/>
    </source>
</evidence>
<dbReference type="FunFam" id="3.30.160.60:FF:000678">
    <property type="entry name" value="Myoneurin isoform X1"/>
    <property type="match status" value="1"/>
</dbReference>
<dbReference type="PANTHER" id="PTHR24404:SF114">
    <property type="entry name" value="KLUMPFUSS, ISOFORM B-RELATED"/>
    <property type="match status" value="1"/>
</dbReference>
<dbReference type="InterPro" id="IPR000210">
    <property type="entry name" value="BTB/POZ_dom"/>
</dbReference>
<keyword evidence="3" id="KW-0597">Phosphoprotein</keyword>
<dbReference type="FunFam" id="3.30.160.60:FF:000472">
    <property type="entry name" value="myoneurin isoform X1"/>
    <property type="match status" value="1"/>
</dbReference>
<dbReference type="InterPro" id="IPR013087">
    <property type="entry name" value="Znf_C2H2_type"/>
</dbReference>
<dbReference type="SMART" id="SM00225">
    <property type="entry name" value="BTB"/>
    <property type="match status" value="1"/>
</dbReference>
<evidence type="ECO:0000256" key="13">
    <source>
        <dbReference type="PROSITE-ProRule" id="PRU00042"/>
    </source>
</evidence>
<dbReference type="InterPro" id="IPR011333">
    <property type="entry name" value="SKP1/BTB/POZ_sf"/>
</dbReference>
<keyword evidence="9" id="KW-0238">DNA-binding</keyword>
<dbReference type="FunFam" id="3.30.160.60:FF:001185">
    <property type="entry name" value="myoneurin isoform X1"/>
    <property type="match status" value="1"/>
</dbReference>
<dbReference type="PROSITE" id="PS00028">
    <property type="entry name" value="ZINC_FINGER_C2H2_1"/>
    <property type="match status" value="8"/>
</dbReference>
<evidence type="ECO:0000256" key="9">
    <source>
        <dbReference type="ARBA" id="ARBA00023125"/>
    </source>
</evidence>
<evidence type="ECO:0000256" key="6">
    <source>
        <dbReference type="ARBA" id="ARBA00022771"/>
    </source>
</evidence>
<feature type="domain" description="C2H2-type" evidence="16">
    <location>
        <begin position="589"/>
        <end position="617"/>
    </location>
</feature>
<keyword evidence="4" id="KW-0479">Metal-binding</keyword>
<keyword evidence="18" id="KW-1185">Reference proteome</keyword>
<feature type="domain" description="C2H2-type" evidence="16">
    <location>
        <begin position="561"/>
        <end position="588"/>
    </location>
</feature>
<dbReference type="GO" id="GO:0006357">
    <property type="term" value="P:regulation of transcription by RNA polymerase II"/>
    <property type="evidence" value="ECO:0007669"/>
    <property type="project" value="TreeGrafter"/>
</dbReference>
<dbReference type="GO" id="GO:0005634">
    <property type="term" value="C:nucleus"/>
    <property type="evidence" value="ECO:0007669"/>
    <property type="project" value="UniProtKB-SubCell"/>
</dbReference>
<sequence>MLASVVSLSQLVQPMQVLDLHGPRASCVATGRPEADVTPPWRKKRERERERGRGGAWRGDVLRRWRRESEKLCSPLGCYRTRVKFHFDIKMQYSHHCEHLLERLNKQREAGFLCDCTIVIGDFQFKAHRNVLASFSEYFGAIYRSTSENNVFLDQSQVKADGFKKLLEFIYTGTLNLDSWNVKEIHQAADYLKVEEVVTKCKIKMEDFAFIANPSSTEISSITGNIELNQQTCLLTLRDYNSREKSEVSTDLVQTNPKQGALVKKSSQAKKKKKAFNSQKTGQNKTVQYPSDILENASVELFLDTNKLSTPVIEQVAQRNDNSELELTSVVENTFPAQDIVQTVTVKRKRGKSQPNCALKEHSMSNIASVKNSYELESSGEELDQRYSKAKPMCNTCGKVFSEASSLRRHMRIHKGVKPYVCHLCGKAFTQCNQLKTHVRTHTGEKPYKCELCDKGFAQKCQLVFHSRMHHGEEKPYKCDVCNLQFATSSNLKIHARKHSGEKPYVCDRCGQRFAQASTLTYHVRRHTGEKPYVCDTCGKAFAVSSSLITHSRKHTGEKPYICGICGKSFISSGELNKHFRSHTGERPFICELCGNSYTDIKNLKKHKTKVHSGADKILDSSIEDHPLSEQDSIQKSPLSETLDVKPSDMTLPLALPLGTEDQHMLLPVTDNQSPTSDTLLRSTVNGYSEPQLIFLQQLY</sequence>
<evidence type="ECO:0000259" key="15">
    <source>
        <dbReference type="PROSITE" id="PS50097"/>
    </source>
</evidence>
<feature type="domain" description="C2H2-type" evidence="16">
    <location>
        <begin position="505"/>
        <end position="532"/>
    </location>
</feature>
<dbReference type="SMART" id="SM00355">
    <property type="entry name" value="ZnF_C2H2"/>
    <property type="match status" value="8"/>
</dbReference>
<dbReference type="EMBL" id="JACASE010000004">
    <property type="protein sequence ID" value="KAF6475317.1"/>
    <property type="molecule type" value="Genomic_DNA"/>
</dbReference>
<protein>
    <recommendedName>
        <fullName evidence="12">Myoneurin</fullName>
    </recommendedName>
</protein>
<dbReference type="Pfam" id="PF13912">
    <property type="entry name" value="zf-C2H2_6"/>
    <property type="match status" value="1"/>
</dbReference>
<evidence type="ECO:0000259" key="16">
    <source>
        <dbReference type="PROSITE" id="PS50157"/>
    </source>
</evidence>
<evidence type="ECO:0000256" key="7">
    <source>
        <dbReference type="ARBA" id="ARBA00022833"/>
    </source>
</evidence>
<evidence type="ECO:0000313" key="17">
    <source>
        <dbReference type="EMBL" id="KAF6475317.1"/>
    </source>
</evidence>
<evidence type="ECO:0000256" key="3">
    <source>
        <dbReference type="ARBA" id="ARBA00022553"/>
    </source>
</evidence>